<evidence type="ECO:0000256" key="9">
    <source>
        <dbReference type="ARBA" id="ARBA00023136"/>
    </source>
</evidence>
<evidence type="ECO:0000256" key="11">
    <source>
        <dbReference type="ARBA" id="ARBA00045497"/>
    </source>
</evidence>
<feature type="transmembrane region" description="Helical" evidence="13">
    <location>
        <begin position="250"/>
        <end position="270"/>
    </location>
</feature>
<dbReference type="InterPro" id="IPR045863">
    <property type="entry name" value="CorA_TM1_TM2"/>
</dbReference>
<reference evidence="14 15" key="1">
    <citation type="journal article" date="2018" name="BMC Genomics">
        <title>Whole genome sequencing and function prediction of 133 gut anaerobes isolated from chicken caecum in pure cultures.</title>
        <authorList>
            <person name="Medvecky M."/>
            <person name="Cejkova D."/>
            <person name="Polansky O."/>
            <person name="Karasova D."/>
            <person name="Kubasova T."/>
            <person name="Cizek A."/>
            <person name="Rychlik I."/>
        </authorList>
    </citation>
    <scope>NUCLEOTIDE SEQUENCE [LARGE SCALE GENOMIC DNA]</scope>
    <source>
        <strain evidence="14 15">An13</strain>
    </source>
</reference>
<comment type="subcellular location">
    <subcellularLocation>
        <location evidence="1">Cell membrane</location>
        <topology evidence="1">Multi-pass membrane protein</topology>
    </subcellularLocation>
</comment>
<dbReference type="EMBL" id="NFLJ01000011">
    <property type="protein sequence ID" value="OUQ35010.1"/>
    <property type="molecule type" value="Genomic_DNA"/>
</dbReference>
<evidence type="ECO:0000313" key="15">
    <source>
        <dbReference type="Proteomes" id="UP000195305"/>
    </source>
</evidence>
<dbReference type="AlphaFoldDB" id="A0A1Y4T037"/>
<evidence type="ECO:0000256" key="2">
    <source>
        <dbReference type="ARBA" id="ARBA00009765"/>
    </source>
</evidence>
<evidence type="ECO:0000256" key="5">
    <source>
        <dbReference type="ARBA" id="ARBA00022692"/>
    </source>
</evidence>
<dbReference type="Pfam" id="PF01544">
    <property type="entry name" value="CorA"/>
    <property type="match status" value="1"/>
</dbReference>
<dbReference type="FunFam" id="1.20.58.340:FF:000004">
    <property type="entry name" value="Magnesium transport protein CorA"/>
    <property type="match status" value="1"/>
</dbReference>
<dbReference type="SUPFAM" id="SSF143865">
    <property type="entry name" value="CorA soluble domain-like"/>
    <property type="match status" value="1"/>
</dbReference>
<evidence type="ECO:0000256" key="1">
    <source>
        <dbReference type="ARBA" id="ARBA00004651"/>
    </source>
</evidence>
<evidence type="ECO:0000256" key="10">
    <source>
        <dbReference type="ARBA" id="ARBA00034269"/>
    </source>
</evidence>
<comment type="caution">
    <text evidence="14">The sequence shown here is derived from an EMBL/GenBank/DDBJ whole genome shotgun (WGS) entry which is preliminary data.</text>
</comment>
<keyword evidence="5 13" id="KW-0812">Transmembrane</keyword>
<evidence type="ECO:0000256" key="8">
    <source>
        <dbReference type="ARBA" id="ARBA00023065"/>
    </source>
</evidence>
<keyword evidence="12" id="KW-0175">Coiled coil</keyword>
<dbReference type="Gene3D" id="1.20.58.340">
    <property type="entry name" value="Magnesium transport protein CorA, transmembrane region"/>
    <property type="match status" value="2"/>
</dbReference>
<comment type="catalytic activity">
    <reaction evidence="10">
        <text>Mg(2+)(in) = Mg(2+)(out)</text>
        <dbReference type="Rhea" id="RHEA:29827"/>
        <dbReference type="ChEBI" id="CHEBI:18420"/>
    </reaction>
</comment>
<evidence type="ECO:0008006" key="16">
    <source>
        <dbReference type="Google" id="ProtNLM"/>
    </source>
</evidence>
<dbReference type="CDD" id="cd12826">
    <property type="entry name" value="EcCorA_ZntB-like_u1"/>
    <property type="match status" value="1"/>
</dbReference>
<accession>A0A1Y4T037</accession>
<proteinExistence type="inferred from homology"/>
<dbReference type="InterPro" id="IPR002523">
    <property type="entry name" value="MgTranspt_CorA/ZnTranspt_ZntB"/>
</dbReference>
<dbReference type="RefSeq" id="WP_087357693.1">
    <property type="nucleotide sequence ID" value="NZ_NFLJ01000011.1"/>
</dbReference>
<dbReference type="SUPFAM" id="SSF144083">
    <property type="entry name" value="Magnesium transport protein CorA, transmembrane region"/>
    <property type="match status" value="1"/>
</dbReference>
<feature type="transmembrane region" description="Helical" evidence="13">
    <location>
        <begin position="282"/>
        <end position="302"/>
    </location>
</feature>
<evidence type="ECO:0000313" key="14">
    <source>
        <dbReference type="EMBL" id="OUQ35010.1"/>
    </source>
</evidence>
<keyword evidence="4" id="KW-1003">Cell membrane</keyword>
<comment type="function">
    <text evidence="11">Mediates influx of magnesium ions. Alternates between open and closed states. Activated by low cytoplasmic Mg(2+) levels. Inactive when cytoplasmic Mg(2+) levels are high.</text>
</comment>
<gene>
    <name evidence="14" type="ORF">B5E75_05010</name>
</gene>
<dbReference type="InterPro" id="IPR045861">
    <property type="entry name" value="CorA_cytoplasmic_dom"/>
</dbReference>
<dbReference type="Proteomes" id="UP000195305">
    <property type="component" value="Unassembled WGS sequence"/>
</dbReference>
<dbReference type="GO" id="GO:0050897">
    <property type="term" value="F:cobalt ion binding"/>
    <property type="evidence" value="ECO:0007669"/>
    <property type="project" value="TreeGrafter"/>
</dbReference>
<dbReference type="PANTHER" id="PTHR46494">
    <property type="entry name" value="CORA FAMILY METAL ION TRANSPORTER (EUROFUNG)"/>
    <property type="match status" value="1"/>
</dbReference>
<name>A0A1Y4T037_9FIRM</name>
<organism evidence="14 15">
    <name type="scientific">Massilimicrobiota timonensis</name>
    <dbReference type="NCBI Taxonomy" id="1776392"/>
    <lineage>
        <taxon>Bacteria</taxon>
        <taxon>Bacillati</taxon>
        <taxon>Bacillota</taxon>
        <taxon>Erysipelotrichia</taxon>
        <taxon>Erysipelotrichales</taxon>
        <taxon>Erysipelotrichaceae</taxon>
        <taxon>Massilimicrobiota</taxon>
    </lineage>
</organism>
<evidence type="ECO:0000256" key="13">
    <source>
        <dbReference type="SAM" id="Phobius"/>
    </source>
</evidence>
<evidence type="ECO:0000256" key="12">
    <source>
        <dbReference type="SAM" id="Coils"/>
    </source>
</evidence>
<keyword evidence="8" id="KW-0406">Ion transport</keyword>
<dbReference type="OrthoDB" id="9803416at2"/>
<keyword evidence="6" id="KW-0460">Magnesium</keyword>
<evidence type="ECO:0000256" key="7">
    <source>
        <dbReference type="ARBA" id="ARBA00022989"/>
    </source>
</evidence>
<keyword evidence="9 13" id="KW-0472">Membrane</keyword>
<keyword evidence="7 13" id="KW-1133">Transmembrane helix</keyword>
<dbReference type="GO" id="GO:0015095">
    <property type="term" value="F:magnesium ion transmembrane transporter activity"/>
    <property type="evidence" value="ECO:0007669"/>
    <property type="project" value="TreeGrafter"/>
</dbReference>
<comment type="similarity">
    <text evidence="2">Belongs to the CorA metal ion transporter (MIT) (TC 1.A.35) family.</text>
</comment>
<protein>
    <recommendedName>
        <fullName evidence="16">Magnesium transporter</fullName>
    </recommendedName>
</protein>
<evidence type="ECO:0000256" key="6">
    <source>
        <dbReference type="ARBA" id="ARBA00022842"/>
    </source>
</evidence>
<evidence type="ECO:0000256" key="4">
    <source>
        <dbReference type="ARBA" id="ARBA00022475"/>
    </source>
</evidence>
<sequence>MIYQVDHHKVQVNIQDIQENHRYIGMMSLDELKSCYQQLGIEQTSIERLEDPSLFHQNMIIPAYHYYYGLIHLINARDIFVKKDTLALFIFKHLFLVVVIDDEDQHIREVFQSSTDDVLQRDVSITRLVYYFLSDLLAADYRYLEELQNEIEELESHEEDAMSFTNQLRQLNKELLLLQNYYENLMTIGEDLEMNHHHIFEDDDSRYFEIFTRRIERLSKNVEMLREILNQAQTAHQSREDYKLNKTMQFFTVVTTIFMPLTLIAGWYGMNFENMPELKSVYGYPAIIVLSGIIVVGLIILFKKKKFL</sequence>
<keyword evidence="15" id="KW-1185">Reference proteome</keyword>
<dbReference type="PANTHER" id="PTHR46494:SF1">
    <property type="entry name" value="CORA FAMILY METAL ION TRANSPORTER (EUROFUNG)"/>
    <property type="match status" value="1"/>
</dbReference>
<evidence type="ECO:0000256" key="3">
    <source>
        <dbReference type="ARBA" id="ARBA00022448"/>
    </source>
</evidence>
<feature type="coiled-coil region" evidence="12">
    <location>
        <begin position="137"/>
        <end position="174"/>
    </location>
</feature>
<dbReference type="GO" id="GO:0005886">
    <property type="term" value="C:plasma membrane"/>
    <property type="evidence" value="ECO:0007669"/>
    <property type="project" value="UniProtKB-SubCell"/>
</dbReference>
<dbReference type="GO" id="GO:0000287">
    <property type="term" value="F:magnesium ion binding"/>
    <property type="evidence" value="ECO:0007669"/>
    <property type="project" value="TreeGrafter"/>
</dbReference>
<keyword evidence="3" id="KW-0813">Transport</keyword>
<dbReference type="GO" id="GO:0015087">
    <property type="term" value="F:cobalt ion transmembrane transporter activity"/>
    <property type="evidence" value="ECO:0007669"/>
    <property type="project" value="TreeGrafter"/>
</dbReference>